<reference evidence="6 7" key="1">
    <citation type="journal article" date="2013" name="Genome Announc.">
        <title>Complete genome sequence of Simiduia agarivorans SA1(T), a marine bacterium able to degrade a variety of polysaccharides.</title>
        <authorList>
            <person name="Lin S.Y."/>
            <person name="Shieh W.Y."/>
            <person name="Chen J.S."/>
            <person name="Tang S.L."/>
        </authorList>
    </citation>
    <scope>NUCLEOTIDE SEQUENCE [LARGE SCALE GENOMIC DNA]</scope>
    <source>
        <strain evidence="7">DSM 21679 / JCM 13881 / BCRC 17597 / SA1</strain>
    </source>
</reference>
<dbReference type="Gene3D" id="3.90.79.10">
    <property type="entry name" value="Nucleoside Triphosphate Pyrophosphohydrolase"/>
    <property type="match status" value="1"/>
</dbReference>
<evidence type="ECO:0000313" key="6">
    <source>
        <dbReference type="EMBL" id="AFU97841.1"/>
    </source>
</evidence>
<dbReference type="InterPro" id="IPR033713">
    <property type="entry name" value="NudJ"/>
</dbReference>
<comment type="similarity">
    <text evidence="1 4">Belongs to the Nudix hydrolase family. NudJ subfamily.</text>
</comment>
<dbReference type="SUPFAM" id="SSF55811">
    <property type="entry name" value="Nudix"/>
    <property type="match status" value="1"/>
</dbReference>
<keyword evidence="4" id="KW-0460">Magnesium</keyword>
<dbReference type="GO" id="GO:0004787">
    <property type="term" value="F:thiamine diphosphate phosphatase activity"/>
    <property type="evidence" value="ECO:0007669"/>
    <property type="project" value="InterPro"/>
</dbReference>
<evidence type="ECO:0000256" key="4">
    <source>
        <dbReference type="RuleBase" id="RU364043"/>
    </source>
</evidence>
<dbReference type="HOGENOM" id="CLU_037162_6_1_6"/>
<organism evidence="6 7">
    <name type="scientific">Simiduia agarivorans (strain DSM 21679 / JCM 13881 / BCRC 17597 / SA1)</name>
    <dbReference type="NCBI Taxonomy" id="1117647"/>
    <lineage>
        <taxon>Bacteria</taxon>
        <taxon>Pseudomonadati</taxon>
        <taxon>Pseudomonadota</taxon>
        <taxon>Gammaproteobacteria</taxon>
        <taxon>Cellvibrionales</taxon>
        <taxon>Cellvibrionaceae</taxon>
        <taxon>Simiduia</taxon>
    </lineage>
</organism>
<accession>K4KFW4</accession>
<dbReference type="CDD" id="cd03675">
    <property type="entry name" value="NUDIX_Hydrolase"/>
    <property type="match status" value="1"/>
</dbReference>
<evidence type="ECO:0000259" key="5">
    <source>
        <dbReference type="PROSITE" id="PS51462"/>
    </source>
</evidence>
<dbReference type="OrthoDB" id="8594221at2"/>
<dbReference type="RefSeq" id="WP_015046014.1">
    <property type="nucleotide sequence ID" value="NC_018868.3"/>
</dbReference>
<dbReference type="InterPro" id="IPR000086">
    <property type="entry name" value="NUDIX_hydrolase_dom"/>
</dbReference>
<evidence type="ECO:0000256" key="1">
    <source>
        <dbReference type="ARBA" id="ARBA00007608"/>
    </source>
</evidence>
<comment type="subunit">
    <text evidence="2 4">Monomer.</text>
</comment>
<proteinExistence type="inferred from homology"/>
<evidence type="ECO:0000256" key="3">
    <source>
        <dbReference type="ARBA" id="ARBA00015552"/>
    </source>
</evidence>
<dbReference type="KEGG" id="saga:M5M_03150"/>
<gene>
    <name evidence="4" type="primary">nudJ</name>
    <name evidence="6" type="ordered locus">M5M_03150</name>
</gene>
<dbReference type="PANTHER" id="PTHR43222">
    <property type="entry name" value="NUDIX HYDROLASE 23"/>
    <property type="match status" value="1"/>
</dbReference>
<dbReference type="Proteomes" id="UP000000466">
    <property type="component" value="Chromosome"/>
</dbReference>
<name>K4KFW4_SIMAS</name>
<dbReference type="eggNOG" id="COG1051">
    <property type="taxonomic scope" value="Bacteria"/>
</dbReference>
<dbReference type="EC" id="3.6.1.-" evidence="4"/>
<dbReference type="PROSITE" id="PS51462">
    <property type="entry name" value="NUDIX"/>
    <property type="match status" value="1"/>
</dbReference>
<sequence length="150" mass="16699">MTTAHWPPHVTVATVVEDQGRFLFVYEQTDQGPRINQPAGHLEPGESLTQAAIRETLEETRWRVELTGFLGVSTYSAANGALYVRSTFLGRPLAEDTALQLDTGIIEPLWLTPDELRTRQAQWRSPLVGDVIDLFLQHGAAPLELGSLHR</sequence>
<dbReference type="EMBL" id="CP003746">
    <property type="protein sequence ID" value="AFU97841.1"/>
    <property type="molecule type" value="Genomic_DNA"/>
</dbReference>
<evidence type="ECO:0000256" key="2">
    <source>
        <dbReference type="ARBA" id="ARBA00011245"/>
    </source>
</evidence>
<dbReference type="InterPro" id="IPR015797">
    <property type="entry name" value="NUDIX_hydrolase-like_dom_sf"/>
</dbReference>
<dbReference type="GO" id="GO:0017110">
    <property type="term" value="F:nucleoside diphosphate phosphatase activity"/>
    <property type="evidence" value="ECO:0007669"/>
    <property type="project" value="InterPro"/>
</dbReference>
<dbReference type="GO" id="GO:0017111">
    <property type="term" value="F:ribonucleoside triphosphate phosphatase activity"/>
    <property type="evidence" value="ECO:0007669"/>
    <property type="project" value="InterPro"/>
</dbReference>
<keyword evidence="4 6" id="KW-0378">Hydrolase</keyword>
<evidence type="ECO:0000313" key="7">
    <source>
        <dbReference type="Proteomes" id="UP000000466"/>
    </source>
</evidence>
<keyword evidence="7" id="KW-1185">Reference proteome</keyword>
<feature type="domain" description="Nudix hydrolase" evidence="5">
    <location>
        <begin position="7"/>
        <end position="136"/>
    </location>
</feature>
<dbReference type="STRING" id="1117647.M5M_03150"/>
<dbReference type="Pfam" id="PF00293">
    <property type="entry name" value="NUDIX"/>
    <property type="match status" value="1"/>
</dbReference>
<dbReference type="PANTHER" id="PTHR43222:SF11">
    <property type="entry name" value="PHOSPHATASE NUDJ"/>
    <property type="match status" value="1"/>
</dbReference>
<dbReference type="AlphaFoldDB" id="K4KFW4"/>
<protein>
    <recommendedName>
        <fullName evidence="3 4">Phosphatase NudJ</fullName>
        <ecNumber evidence="4">3.6.1.-</ecNumber>
    </recommendedName>
</protein>
<comment type="cofactor">
    <cofactor evidence="4">
        <name>Mg(2+)</name>
        <dbReference type="ChEBI" id="CHEBI:18420"/>
    </cofactor>
</comment>